<evidence type="ECO:0000313" key="2">
    <source>
        <dbReference type="Proteomes" id="UP000198711"/>
    </source>
</evidence>
<protein>
    <submittedName>
        <fullName evidence="1">HicA toxin of toxin-antitoxin</fullName>
    </submittedName>
</protein>
<name>A0A8X8IG37_9BACT</name>
<proteinExistence type="predicted"/>
<dbReference type="EMBL" id="FNNO01000009">
    <property type="protein sequence ID" value="SDX09123.1"/>
    <property type="molecule type" value="Genomic_DNA"/>
</dbReference>
<organism evidence="1 2">
    <name type="scientific">Hydrobacter penzbergensis</name>
    <dbReference type="NCBI Taxonomy" id="1235997"/>
    <lineage>
        <taxon>Bacteria</taxon>
        <taxon>Pseudomonadati</taxon>
        <taxon>Bacteroidota</taxon>
        <taxon>Chitinophagia</taxon>
        <taxon>Chitinophagales</taxon>
        <taxon>Chitinophagaceae</taxon>
        <taxon>Hydrobacter</taxon>
    </lineage>
</organism>
<sequence length="87" mass="10181">MAKNDKLIERLLSKPNDFSWNELVKLLTHFGYKELKHSKTGGSRRKFVDDSKHIISLHKPHPGNVLKQYQVKEIIASLKETRKLKDE</sequence>
<dbReference type="Proteomes" id="UP000198711">
    <property type="component" value="Unassembled WGS sequence"/>
</dbReference>
<comment type="caution">
    <text evidence="1">The sequence shown here is derived from an EMBL/GenBank/DDBJ whole genome shotgun (WGS) entry which is preliminary data.</text>
</comment>
<dbReference type="AlphaFoldDB" id="A0A8X8IG37"/>
<dbReference type="RefSeq" id="WP_092724020.1">
    <property type="nucleotide sequence ID" value="NZ_FNNO01000009.1"/>
</dbReference>
<dbReference type="GO" id="GO:0003729">
    <property type="term" value="F:mRNA binding"/>
    <property type="evidence" value="ECO:0007669"/>
    <property type="project" value="InterPro"/>
</dbReference>
<evidence type="ECO:0000313" key="1">
    <source>
        <dbReference type="EMBL" id="SDX09123.1"/>
    </source>
</evidence>
<dbReference type="Pfam" id="PF07927">
    <property type="entry name" value="HicA_toxin"/>
    <property type="match status" value="1"/>
</dbReference>
<keyword evidence="2" id="KW-1185">Reference proteome</keyword>
<dbReference type="SUPFAM" id="SSF54786">
    <property type="entry name" value="YcfA/nrd intein domain"/>
    <property type="match status" value="1"/>
</dbReference>
<reference evidence="1 2" key="1">
    <citation type="submission" date="2016-10" db="EMBL/GenBank/DDBJ databases">
        <authorList>
            <person name="Varghese N."/>
            <person name="Submissions S."/>
        </authorList>
    </citation>
    <scope>NUCLEOTIDE SEQUENCE [LARGE SCALE GENOMIC DNA]</scope>
    <source>
        <strain evidence="1 2">DSM 25353</strain>
    </source>
</reference>
<accession>A0A8X8IG37</accession>
<gene>
    <name evidence="1" type="ORF">SAMN05444410_1099</name>
</gene>
<dbReference type="InterPro" id="IPR012933">
    <property type="entry name" value="HicA_mRNA_interferase"/>
</dbReference>